<dbReference type="OrthoDB" id="396512at2"/>
<keyword evidence="3 5" id="KW-0808">Transferase</keyword>
<keyword evidence="6" id="KW-1185">Reference proteome</keyword>
<dbReference type="Proteomes" id="UP000032512">
    <property type="component" value="Unassembled WGS sequence"/>
</dbReference>
<dbReference type="GO" id="GO:0016757">
    <property type="term" value="F:glycosyltransferase activity"/>
    <property type="evidence" value="ECO:0007669"/>
    <property type="project" value="UniProtKB-KW"/>
</dbReference>
<evidence type="ECO:0000313" key="6">
    <source>
        <dbReference type="Proteomes" id="UP000032512"/>
    </source>
</evidence>
<dbReference type="AlphaFoldDB" id="A0A0D6Z8I2"/>
<dbReference type="RefSeq" id="WP_044394280.1">
    <property type="nucleotide sequence ID" value="NZ_JXIQ01000098.1"/>
</dbReference>
<accession>A0A0D6Z8I2</accession>
<dbReference type="PANTHER" id="PTHR22916:SF51">
    <property type="entry name" value="GLYCOSYLTRANSFERASE EPSH-RELATED"/>
    <property type="match status" value="1"/>
</dbReference>
<feature type="domain" description="Glycosyltransferase 2-like" evidence="4">
    <location>
        <begin position="6"/>
        <end position="124"/>
    </location>
</feature>
<dbReference type="EMBL" id="JXIQ01000098">
    <property type="protein sequence ID" value="KIY21675.1"/>
    <property type="molecule type" value="Genomic_DNA"/>
</dbReference>
<name>A0A0D6Z8I2_9BACI</name>
<dbReference type="Pfam" id="PF00535">
    <property type="entry name" value="Glycos_transf_2"/>
    <property type="match status" value="1"/>
</dbReference>
<sequence length="355" mass="40782">MKPAISIIVPIYNMEAYLARCLDSLMKQTLNNIEIIAVNDGSTDNSLGILEKYAAKDSRIKIINQPNSGVSAARNKGIQKAVGKFIGFVDPDDWVDRNMYESLLAQAMENNAEVVMCSYLREFGTHSKAKVFDVPERVIYTGGEVNEKVVRRLIGPLKEEVRNPELLDAWGTVWSKLYRADLVKTNGVLFTDLQIIGTNEDSLFNIQVLYHANTFVFINEPYYHYWRVNSASVTSGYKPNLMEQWLNLYRLIEQFLEEKKLQEPYYTALNNRKCMNIMGLGLNTISQNHQSSALIKIKKLKAIVNHDQMKRSFQELELSSFPIVWRTFYFCAKIRSAIGLYFLLNGMDGFRKLIR</sequence>
<keyword evidence="2" id="KW-0328">Glycosyltransferase</keyword>
<dbReference type="PATRIC" id="fig|285983.3.peg.1290"/>
<organism evidence="5 6">
    <name type="scientific">Mesobacillus subterraneus</name>
    <dbReference type="NCBI Taxonomy" id="285983"/>
    <lineage>
        <taxon>Bacteria</taxon>
        <taxon>Bacillati</taxon>
        <taxon>Bacillota</taxon>
        <taxon>Bacilli</taxon>
        <taxon>Bacillales</taxon>
        <taxon>Bacillaceae</taxon>
        <taxon>Mesobacillus</taxon>
    </lineage>
</organism>
<evidence type="ECO:0000259" key="4">
    <source>
        <dbReference type="Pfam" id="PF00535"/>
    </source>
</evidence>
<proteinExistence type="inferred from homology"/>
<dbReference type="SUPFAM" id="SSF53448">
    <property type="entry name" value="Nucleotide-diphospho-sugar transferases"/>
    <property type="match status" value="1"/>
</dbReference>
<evidence type="ECO:0000256" key="2">
    <source>
        <dbReference type="ARBA" id="ARBA00022676"/>
    </source>
</evidence>
<evidence type="ECO:0000313" key="5">
    <source>
        <dbReference type="EMBL" id="KIY21675.1"/>
    </source>
</evidence>
<dbReference type="InterPro" id="IPR029044">
    <property type="entry name" value="Nucleotide-diphossugar_trans"/>
</dbReference>
<dbReference type="CDD" id="cd00761">
    <property type="entry name" value="Glyco_tranf_GTA_type"/>
    <property type="match status" value="1"/>
</dbReference>
<reference evidence="5 6" key="1">
    <citation type="submission" date="2015-01" db="EMBL/GenBank/DDBJ databases">
        <title>Draft genome sequences of the supercritical CO2 tolerant bacteria Bacillus subterraneus MITOT1 and Bacillus cereus MIT0214.</title>
        <authorList>
            <person name="Peet K.C."/>
            <person name="Thompson J.R."/>
        </authorList>
    </citation>
    <scope>NUCLEOTIDE SEQUENCE [LARGE SCALE GENOMIC DNA]</scope>
    <source>
        <strain evidence="5 6">MITOT1</strain>
    </source>
</reference>
<dbReference type="InterPro" id="IPR001173">
    <property type="entry name" value="Glyco_trans_2-like"/>
</dbReference>
<comment type="caution">
    <text evidence="5">The sequence shown here is derived from an EMBL/GenBank/DDBJ whole genome shotgun (WGS) entry which is preliminary data.</text>
</comment>
<evidence type="ECO:0000256" key="1">
    <source>
        <dbReference type="ARBA" id="ARBA00006739"/>
    </source>
</evidence>
<gene>
    <name evidence="5" type="ORF">UB32_12585</name>
</gene>
<comment type="similarity">
    <text evidence="1">Belongs to the glycosyltransferase 2 family.</text>
</comment>
<dbReference type="Gene3D" id="3.90.550.10">
    <property type="entry name" value="Spore Coat Polysaccharide Biosynthesis Protein SpsA, Chain A"/>
    <property type="match status" value="1"/>
</dbReference>
<dbReference type="PANTHER" id="PTHR22916">
    <property type="entry name" value="GLYCOSYLTRANSFERASE"/>
    <property type="match status" value="1"/>
</dbReference>
<evidence type="ECO:0000256" key="3">
    <source>
        <dbReference type="ARBA" id="ARBA00022679"/>
    </source>
</evidence>
<protein>
    <submittedName>
        <fullName evidence="5">Glycosyl transferase family 2</fullName>
    </submittedName>
</protein>